<keyword evidence="2" id="KW-1133">Transmembrane helix</keyword>
<dbReference type="GO" id="GO:0016747">
    <property type="term" value="F:acyltransferase activity, transferring groups other than amino-acyl groups"/>
    <property type="evidence" value="ECO:0007669"/>
    <property type="project" value="InterPro"/>
</dbReference>
<feature type="transmembrane region" description="Helical" evidence="2">
    <location>
        <begin position="520"/>
        <end position="542"/>
    </location>
</feature>
<evidence type="ECO:0000313" key="5">
    <source>
        <dbReference type="EMBL" id="EDW73549.1"/>
    </source>
</evidence>
<dbReference type="Pfam" id="PF01757">
    <property type="entry name" value="Acyl_transf_3"/>
    <property type="match status" value="1"/>
</dbReference>
<evidence type="ECO:0000259" key="4">
    <source>
        <dbReference type="SMART" id="SM00703"/>
    </source>
</evidence>
<feature type="transmembrane region" description="Helical" evidence="2">
    <location>
        <begin position="409"/>
        <end position="430"/>
    </location>
</feature>
<dbReference type="PANTHER" id="PTHR11161">
    <property type="entry name" value="O-ACYLTRANSFERASE"/>
    <property type="match status" value="1"/>
</dbReference>
<dbReference type="InParanoid" id="B4MMZ3"/>
<feature type="compositionally biased region" description="Low complexity" evidence="1">
    <location>
        <begin position="37"/>
        <end position="55"/>
    </location>
</feature>
<name>B4MMZ3_DROWI</name>
<dbReference type="Pfam" id="PF20146">
    <property type="entry name" value="NRF"/>
    <property type="match status" value="1"/>
</dbReference>
<sequence length="770" mass="88439">MGIRRTSWVQLVVLLLPLVLVLTVSFVGSAKGASNQSSTQTSTHWQQHQQHYQSHLNETRSKQDQLLSKESLGLVLNSPHETHLTRTSVIFGLTKVANGSIVNPLCQSQLRHVQRGILSKQPWAMKVLDASGTKPSGFVYGQNYWFGSREACKDVQRPVGITLSKNFDRVMHLGLITQRAPFDMDYRVVYLRHSSPWQVEIKLMSEQIIHIGLCLPTACSSQELKQLSEEYVSRGMFTENDIFDIRPEVVYIKDLQLSDTFYQRMSFRLVVTCVIATCALMLCSQQLMAEAKKRKTLAPPDLDGNDDENEEDRGLVPAESELWRFLHTLLQWERLQRFVKCYDVPGNWAKIFAIRENSVHEIPLMNGLRSVCAIWIMVFHVVWFMYFTVHNKTVLISYAEQAFFQYVSSAPLLVDVFFTISGFLQTYNFLRNSQQLEAVRLNGFLQNLKLFGKLLFHRYLRLGPLYLVVMATVDLVYAYIGDVSVYHINERFDEMCSRHWWRNLFFVQNLFDHRDMCANWSWSLACEMQFFILANGLLFLYVKHPKVTKTLVTTALFSTIAWSYGIGLSIKFQLSFDSAFATGTEIYTSPFVRVLPYILGAITAWMLLERSKKGSKWELSEVRERWAWHFSLMVFFVCIYSTIKRDLGSLMAITLFVMGRLFFSLSVCWMISGSATGRGVWWSRLLEAKGFQHLSRLSYAIYLLNPLVIALFYSLTSSSTHADPFMLCVVTCGFAVICYLASIIFSLAFELPYSNMSSLLLKRGSKSKNA</sequence>
<dbReference type="KEGG" id="dwi:6639151"/>
<dbReference type="HOGENOM" id="CLU_007874_3_0_1"/>
<reference evidence="5 6" key="1">
    <citation type="journal article" date="2007" name="Nature">
        <title>Evolution of genes and genomes on the Drosophila phylogeny.</title>
        <authorList>
            <consortium name="Drosophila 12 Genomes Consortium"/>
            <person name="Clark A.G."/>
            <person name="Eisen M.B."/>
            <person name="Smith D.R."/>
            <person name="Bergman C.M."/>
            <person name="Oliver B."/>
            <person name="Markow T.A."/>
            <person name="Kaufman T.C."/>
            <person name="Kellis M."/>
            <person name="Gelbart W."/>
            <person name="Iyer V.N."/>
            <person name="Pollard D.A."/>
            <person name="Sackton T.B."/>
            <person name="Larracuente A.M."/>
            <person name="Singh N.D."/>
            <person name="Abad J.P."/>
            <person name="Abt D.N."/>
            <person name="Adryan B."/>
            <person name="Aguade M."/>
            <person name="Akashi H."/>
            <person name="Anderson W.W."/>
            <person name="Aquadro C.F."/>
            <person name="Ardell D.H."/>
            <person name="Arguello R."/>
            <person name="Artieri C.G."/>
            <person name="Barbash D.A."/>
            <person name="Barker D."/>
            <person name="Barsanti P."/>
            <person name="Batterham P."/>
            <person name="Batzoglou S."/>
            <person name="Begun D."/>
            <person name="Bhutkar A."/>
            <person name="Blanco E."/>
            <person name="Bosak S.A."/>
            <person name="Bradley R.K."/>
            <person name="Brand A.D."/>
            <person name="Brent M.R."/>
            <person name="Brooks A.N."/>
            <person name="Brown R.H."/>
            <person name="Butlin R.K."/>
            <person name="Caggese C."/>
            <person name="Calvi B.R."/>
            <person name="Bernardo de Carvalho A."/>
            <person name="Caspi A."/>
            <person name="Castrezana S."/>
            <person name="Celniker S.E."/>
            <person name="Chang J.L."/>
            <person name="Chapple C."/>
            <person name="Chatterji S."/>
            <person name="Chinwalla A."/>
            <person name="Civetta A."/>
            <person name="Clifton S.W."/>
            <person name="Comeron J.M."/>
            <person name="Costello J.C."/>
            <person name="Coyne J.A."/>
            <person name="Daub J."/>
            <person name="David R.G."/>
            <person name="Delcher A.L."/>
            <person name="Delehaunty K."/>
            <person name="Do C.B."/>
            <person name="Ebling H."/>
            <person name="Edwards K."/>
            <person name="Eickbush T."/>
            <person name="Evans J.D."/>
            <person name="Filipski A."/>
            <person name="Findeiss S."/>
            <person name="Freyhult E."/>
            <person name="Fulton L."/>
            <person name="Fulton R."/>
            <person name="Garcia A.C."/>
            <person name="Gardiner A."/>
            <person name="Garfield D.A."/>
            <person name="Garvin B.E."/>
            <person name="Gibson G."/>
            <person name="Gilbert D."/>
            <person name="Gnerre S."/>
            <person name="Godfrey J."/>
            <person name="Good R."/>
            <person name="Gotea V."/>
            <person name="Gravely B."/>
            <person name="Greenberg A.J."/>
            <person name="Griffiths-Jones S."/>
            <person name="Gross S."/>
            <person name="Guigo R."/>
            <person name="Gustafson E.A."/>
            <person name="Haerty W."/>
            <person name="Hahn M.W."/>
            <person name="Halligan D.L."/>
            <person name="Halpern A.L."/>
            <person name="Halter G.M."/>
            <person name="Han M.V."/>
            <person name="Heger A."/>
            <person name="Hillier L."/>
            <person name="Hinrichs A.S."/>
            <person name="Holmes I."/>
            <person name="Hoskins R.A."/>
            <person name="Hubisz M.J."/>
            <person name="Hultmark D."/>
            <person name="Huntley M.A."/>
            <person name="Jaffe D.B."/>
            <person name="Jagadeeshan S."/>
            <person name="Jeck W.R."/>
            <person name="Johnson J."/>
            <person name="Jones C.D."/>
            <person name="Jordan W.C."/>
            <person name="Karpen G.H."/>
            <person name="Kataoka E."/>
            <person name="Keightley P.D."/>
            <person name="Kheradpour P."/>
            <person name="Kirkness E.F."/>
            <person name="Koerich L.B."/>
            <person name="Kristiansen K."/>
            <person name="Kudrna D."/>
            <person name="Kulathinal R.J."/>
            <person name="Kumar S."/>
            <person name="Kwok R."/>
            <person name="Lander E."/>
            <person name="Langley C.H."/>
            <person name="Lapoint R."/>
            <person name="Lazzaro B.P."/>
            <person name="Lee S.J."/>
            <person name="Levesque L."/>
            <person name="Li R."/>
            <person name="Lin C.F."/>
            <person name="Lin M.F."/>
            <person name="Lindblad-Toh K."/>
            <person name="Llopart A."/>
            <person name="Long M."/>
            <person name="Low L."/>
            <person name="Lozovsky E."/>
            <person name="Lu J."/>
            <person name="Luo M."/>
            <person name="Machado C.A."/>
            <person name="Makalowski W."/>
            <person name="Marzo M."/>
            <person name="Matsuda M."/>
            <person name="Matzkin L."/>
            <person name="McAllister B."/>
            <person name="McBride C.S."/>
            <person name="McKernan B."/>
            <person name="McKernan K."/>
            <person name="Mendez-Lago M."/>
            <person name="Minx P."/>
            <person name="Mollenhauer M.U."/>
            <person name="Montooth K."/>
            <person name="Mount S.M."/>
            <person name="Mu X."/>
            <person name="Myers E."/>
            <person name="Negre B."/>
            <person name="Newfeld S."/>
            <person name="Nielsen R."/>
            <person name="Noor M.A."/>
            <person name="O'Grady P."/>
            <person name="Pachter L."/>
            <person name="Papaceit M."/>
            <person name="Parisi M.J."/>
            <person name="Parisi M."/>
            <person name="Parts L."/>
            <person name="Pedersen J.S."/>
            <person name="Pesole G."/>
            <person name="Phillippy A.M."/>
            <person name="Ponting C.P."/>
            <person name="Pop M."/>
            <person name="Porcelli D."/>
            <person name="Powell J.R."/>
            <person name="Prohaska S."/>
            <person name="Pruitt K."/>
            <person name="Puig M."/>
            <person name="Quesneville H."/>
            <person name="Ram K.R."/>
            <person name="Rand D."/>
            <person name="Rasmussen M.D."/>
            <person name="Reed L.K."/>
            <person name="Reenan R."/>
            <person name="Reily A."/>
            <person name="Remington K.A."/>
            <person name="Rieger T.T."/>
            <person name="Ritchie M.G."/>
            <person name="Robin C."/>
            <person name="Rogers Y.H."/>
            <person name="Rohde C."/>
            <person name="Rozas J."/>
            <person name="Rubenfield M.J."/>
            <person name="Ruiz A."/>
            <person name="Russo S."/>
            <person name="Salzberg S.L."/>
            <person name="Sanchez-Gracia A."/>
            <person name="Saranga D.J."/>
            <person name="Sato H."/>
            <person name="Schaeffer S.W."/>
            <person name="Schatz M.C."/>
            <person name="Schlenke T."/>
            <person name="Schwartz R."/>
            <person name="Segarra C."/>
            <person name="Singh R.S."/>
            <person name="Sirot L."/>
            <person name="Sirota M."/>
            <person name="Sisneros N.B."/>
            <person name="Smith C.D."/>
            <person name="Smith T.F."/>
            <person name="Spieth J."/>
            <person name="Stage D.E."/>
            <person name="Stark A."/>
            <person name="Stephan W."/>
            <person name="Strausberg R.L."/>
            <person name="Strempel S."/>
            <person name="Sturgill D."/>
            <person name="Sutton G."/>
            <person name="Sutton G.G."/>
            <person name="Tao W."/>
            <person name="Teichmann S."/>
            <person name="Tobari Y.N."/>
            <person name="Tomimura Y."/>
            <person name="Tsolas J.M."/>
            <person name="Valente V.L."/>
            <person name="Venter E."/>
            <person name="Venter J.C."/>
            <person name="Vicario S."/>
            <person name="Vieira F.G."/>
            <person name="Vilella A.J."/>
            <person name="Villasante A."/>
            <person name="Walenz B."/>
            <person name="Wang J."/>
            <person name="Wasserman M."/>
            <person name="Watts T."/>
            <person name="Wilson D."/>
            <person name="Wilson R.K."/>
            <person name="Wing R.A."/>
            <person name="Wolfner M.F."/>
            <person name="Wong A."/>
            <person name="Wong G.K."/>
            <person name="Wu C.I."/>
            <person name="Wu G."/>
            <person name="Yamamoto D."/>
            <person name="Yang H.P."/>
            <person name="Yang S.P."/>
            <person name="Yorke J.A."/>
            <person name="Yoshida K."/>
            <person name="Zdobnov E."/>
            <person name="Zhang P."/>
            <person name="Zhang Y."/>
            <person name="Zimin A.V."/>
            <person name="Baldwin J."/>
            <person name="Abdouelleil A."/>
            <person name="Abdulkadir J."/>
            <person name="Abebe A."/>
            <person name="Abera B."/>
            <person name="Abreu J."/>
            <person name="Acer S.C."/>
            <person name="Aftuck L."/>
            <person name="Alexander A."/>
            <person name="An P."/>
            <person name="Anderson E."/>
            <person name="Anderson S."/>
            <person name="Arachi H."/>
            <person name="Azer M."/>
            <person name="Bachantsang P."/>
            <person name="Barry A."/>
            <person name="Bayul T."/>
            <person name="Berlin A."/>
            <person name="Bessette D."/>
            <person name="Bloom T."/>
            <person name="Blye J."/>
            <person name="Boguslavskiy L."/>
            <person name="Bonnet C."/>
            <person name="Boukhgalter B."/>
            <person name="Bourzgui I."/>
            <person name="Brown A."/>
            <person name="Cahill P."/>
            <person name="Channer S."/>
            <person name="Cheshatsang Y."/>
            <person name="Chuda L."/>
            <person name="Citroen M."/>
            <person name="Collymore A."/>
            <person name="Cooke P."/>
            <person name="Costello M."/>
            <person name="D'Aco K."/>
            <person name="Daza R."/>
            <person name="De Haan G."/>
            <person name="DeGray S."/>
            <person name="DeMaso C."/>
            <person name="Dhargay N."/>
            <person name="Dooley K."/>
            <person name="Dooley E."/>
            <person name="Doricent M."/>
            <person name="Dorje P."/>
            <person name="Dorjee K."/>
            <person name="Dupes A."/>
            <person name="Elong R."/>
            <person name="Falk J."/>
            <person name="Farina A."/>
            <person name="Faro S."/>
            <person name="Ferguson D."/>
            <person name="Fisher S."/>
            <person name="Foley C.D."/>
            <person name="Franke A."/>
            <person name="Friedrich D."/>
            <person name="Gadbois L."/>
            <person name="Gearin G."/>
            <person name="Gearin C.R."/>
            <person name="Giannoukos G."/>
            <person name="Goode T."/>
            <person name="Graham J."/>
            <person name="Grandbois E."/>
            <person name="Grewal S."/>
            <person name="Gyaltsen K."/>
            <person name="Hafez N."/>
            <person name="Hagos B."/>
            <person name="Hall J."/>
            <person name="Henson C."/>
            <person name="Hollinger A."/>
            <person name="Honan T."/>
            <person name="Huard M.D."/>
            <person name="Hughes L."/>
            <person name="Hurhula B."/>
            <person name="Husby M.E."/>
            <person name="Kamat A."/>
            <person name="Kanga B."/>
            <person name="Kashin S."/>
            <person name="Khazanovich D."/>
            <person name="Kisner P."/>
            <person name="Lance K."/>
            <person name="Lara M."/>
            <person name="Lee W."/>
            <person name="Lennon N."/>
            <person name="Letendre F."/>
            <person name="LeVine R."/>
            <person name="Lipovsky A."/>
            <person name="Liu X."/>
            <person name="Liu J."/>
            <person name="Liu S."/>
            <person name="Lokyitsang T."/>
            <person name="Lokyitsang Y."/>
            <person name="Lubonja R."/>
            <person name="Lui A."/>
            <person name="MacDonald P."/>
            <person name="Magnisalis V."/>
            <person name="Maru K."/>
            <person name="Matthews C."/>
            <person name="McCusker W."/>
            <person name="McDonough S."/>
            <person name="Mehta T."/>
            <person name="Meldrim J."/>
            <person name="Meneus L."/>
            <person name="Mihai O."/>
            <person name="Mihalev A."/>
            <person name="Mihova T."/>
            <person name="Mittelman R."/>
            <person name="Mlenga V."/>
            <person name="Montmayeur A."/>
            <person name="Mulrain L."/>
            <person name="Navidi A."/>
            <person name="Naylor J."/>
            <person name="Negash T."/>
            <person name="Nguyen T."/>
            <person name="Nguyen N."/>
            <person name="Nicol R."/>
            <person name="Norbu C."/>
            <person name="Norbu N."/>
            <person name="Novod N."/>
            <person name="O'Neill B."/>
            <person name="Osman S."/>
            <person name="Markiewicz E."/>
            <person name="Oyono O.L."/>
            <person name="Patti C."/>
            <person name="Phunkhang P."/>
            <person name="Pierre F."/>
            <person name="Priest M."/>
            <person name="Raghuraman S."/>
            <person name="Rege F."/>
            <person name="Reyes R."/>
            <person name="Rise C."/>
            <person name="Rogov P."/>
            <person name="Ross K."/>
            <person name="Ryan E."/>
            <person name="Settipalli S."/>
            <person name="Shea T."/>
            <person name="Sherpa N."/>
            <person name="Shi L."/>
            <person name="Shih D."/>
            <person name="Sparrow T."/>
            <person name="Spaulding J."/>
            <person name="Stalker J."/>
            <person name="Stange-Thomann N."/>
            <person name="Stavropoulos S."/>
            <person name="Stone C."/>
            <person name="Strader C."/>
            <person name="Tesfaye S."/>
            <person name="Thomson T."/>
            <person name="Thoulutsang Y."/>
            <person name="Thoulutsang D."/>
            <person name="Topham K."/>
            <person name="Topping I."/>
            <person name="Tsamla T."/>
            <person name="Vassiliev H."/>
            <person name="Vo A."/>
            <person name="Wangchuk T."/>
            <person name="Wangdi T."/>
            <person name="Weiand M."/>
            <person name="Wilkinson J."/>
            <person name="Wilson A."/>
            <person name="Yadav S."/>
            <person name="Young G."/>
            <person name="Yu Q."/>
            <person name="Zembek L."/>
            <person name="Zhong D."/>
            <person name="Zimmer A."/>
            <person name="Zwirko Z."/>
            <person name="Jaffe D.B."/>
            <person name="Alvarez P."/>
            <person name="Brockman W."/>
            <person name="Butler J."/>
            <person name="Chin C."/>
            <person name="Gnerre S."/>
            <person name="Grabherr M."/>
            <person name="Kleber M."/>
            <person name="Mauceli E."/>
            <person name="MacCallum I."/>
        </authorList>
    </citation>
    <scope>NUCLEOTIDE SEQUENCE [LARGE SCALE GENOMIC DNA]</scope>
    <source>
        <strain evidence="6">Tucson 14030-0811.24</strain>
    </source>
</reference>
<dbReference type="PhylomeDB" id="B4MMZ3"/>
<feature type="transmembrane region" description="Helical" evidence="2">
    <location>
        <begin position="626"/>
        <end position="643"/>
    </location>
</feature>
<feature type="transmembrane region" description="Helical" evidence="2">
    <location>
        <begin position="554"/>
        <end position="574"/>
    </location>
</feature>
<feature type="transmembrane region" description="Helical" evidence="2">
    <location>
        <begin position="371"/>
        <end position="389"/>
    </location>
</feature>
<feature type="transmembrane region" description="Helical" evidence="2">
    <location>
        <begin position="693"/>
        <end position="712"/>
    </location>
</feature>
<dbReference type="OMA" id="DEMCSRH"/>
<dbReference type="InterPro" id="IPR052728">
    <property type="entry name" value="O2_lipid_transport_reg"/>
</dbReference>
<feature type="transmembrane region" description="Helical" evidence="2">
    <location>
        <begin position="459"/>
        <end position="480"/>
    </location>
</feature>
<proteinExistence type="predicted"/>
<keyword evidence="5" id="KW-0808">Transferase</keyword>
<feature type="signal peptide" evidence="3">
    <location>
        <begin position="1"/>
        <end position="23"/>
    </location>
</feature>
<dbReference type="eggNOG" id="KOG3700">
    <property type="taxonomic scope" value="Eukaryota"/>
</dbReference>
<dbReference type="InterPro" id="IPR002656">
    <property type="entry name" value="Acyl_transf_3_dom"/>
</dbReference>
<dbReference type="OrthoDB" id="207378at2759"/>
<feature type="chain" id="PRO_5002818330" description="Nose resistant-to-fluoxetine protein N-terminal domain-containing protein" evidence="3">
    <location>
        <begin position="24"/>
        <end position="770"/>
    </location>
</feature>
<gene>
    <name evidence="5" type="primary">Dwil\GK16589</name>
    <name evidence="5" type="ORF">Dwil_GK16589</name>
</gene>
<feature type="transmembrane region" description="Helical" evidence="2">
    <location>
        <begin position="649"/>
        <end position="672"/>
    </location>
</feature>
<organism evidence="5 6">
    <name type="scientific">Drosophila willistoni</name>
    <name type="common">Fruit fly</name>
    <dbReference type="NCBI Taxonomy" id="7260"/>
    <lineage>
        <taxon>Eukaryota</taxon>
        <taxon>Metazoa</taxon>
        <taxon>Ecdysozoa</taxon>
        <taxon>Arthropoda</taxon>
        <taxon>Hexapoda</taxon>
        <taxon>Insecta</taxon>
        <taxon>Pterygota</taxon>
        <taxon>Neoptera</taxon>
        <taxon>Endopterygota</taxon>
        <taxon>Diptera</taxon>
        <taxon>Brachycera</taxon>
        <taxon>Muscomorpha</taxon>
        <taxon>Ephydroidea</taxon>
        <taxon>Drosophilidae</taxon>
        <taxon>Drosophila</taxon>
        <taxon>Sophophora</taxon>
    </lineage>
</organism>
<evidence type="ECO:0000313" key="6">
    <source>
        <dbReference type="Proteomes" id="UP000007798"/>
    </source>
</evidence>
<keyword evidence="3" id="KW-0732">Signal</keyword>
<dbReference type="Proteomes" id="UP000007798">
    <property type="component" value="Unassembled WGS sequence"/>
</dbReference>
<feature type="transmembrane region" description="Helical" evidence="2">
    <location>
        <begin position="586"/>
        <end position="605"/>
    </location>
</feature>
<keyword evidence="5" id="KW-0012">Acyltransferase</keyword>
<keyword evidence="2" id="KW-0472">Membrane</keyword>
<feature type="transmembrane region" description="Helical" evidence="2">
    <location>
        <begin position="265"/>
        <end position="284"/>
    </location>
</feature>
<feature type="region of interest" description="Disordered" evidence="1">
    <location>
        <begin position="37"/>
        <end position="60"/>
    </location>
</feature>
<feature type="domain" description="Nose resistant-to-fluoxetine protein N-terminal" evidence="4">
    <location>
        <begin position="103"/>
        <end position="246"/>
    </location>
</feature>
<dbReference type="SMART" id="SM00703">
    <property type="entry name" value="NRF"/>
    <property type="match status" value="1"/>
</dbReference>
<feature type="transmembrane region" description="Helical" evidence="2">
    <location>
        <begin position="724"/>
        <end position="749"/>
    </location>
</feature>
<dbReference type="AlphaFoldDB" id="B4MMZ3"/>
<dbReference type="InterPro" id="IPR006621">
    <property type="entry name" value="Nose-resist-to-fluoxetine_N"/>
</dbReference>
<keyword evidence="2" id="KW-0812">Transmembrane</keyword>
<evidence type="ECO:0000256" key="3">
    <source>
        <dbReference type="SAM" id="SignalP"/>
    </source>
</evidence>
<protein>
    <recommendedName>
        <fullName evidence="4">Nose resistant-to-fluoxetine protein N-terminal domain-containing protein</fullName>
    </recommendedName>
</protein>
<evidence type="ECO:0000256" key="2">
    <source>
        <dbReference type="SAM" id="Phobius"/>
    </source>
</evidence>
<dbReference type="PANTHER" id="PTHR11161:SF15">
    <property type="entry name" value="GH19286P-RELATED"/>
    <property type="match status" value="1"/>
</dbReference>
<evidence type="ECO:0000256" key="1">
    <source>
        <dbReference type="SAM" id="MobiDB-lite"/>
    </source>
</evidence>
<dbReference type="EMBL" id="CH963847">
    <property type="protein sequence ID" value="EDW73549.1"/>
    <property type="molecule type" value="Genomic_DNA"/>
</dbReference>
<keyword evidence="6" id="KW-1185">Reference proteome</keyword>
<accession>B4MMZ3</accession>